<feature type="transmembrane region" description="Helical" evidence="6">
    <location>
        <begin position="44"/>
        <end position="63"/>
    </location>
</feature>
<dbReference type="EMBL" id="AYYX01000006">
    <property type="protein sequence ID" value="KRM89394.1"/>
    <property type="molecule type" value="Genomic_DNA"/>
</dbReference>
<name>A0A0R2CEA0_9LACO</name>
<dbReference type="Proteomes" id="UP000051576">
    <property type="component" value="Unassembled WGS sequence"/>
</dbReference>
<accession>A0A0R2CEA0</accession>
<dbReference type="OrthoDB" id="9816041at2"/>
<evidence type="ECO:0000313" key="8">
    <source>
        <dbReference type="EMBL" id="KRM89394.1"/>
    </source>
</evidence>
<comment type="caution">
    <text evidence="8">The sequence shown here is derived from an EMBL/GenBank/DDBJ whole genome shotgun (WGS) entry which is preliminary data.</text>
</comment>
<organism evidence="8 9">
    <name type="scientific">Liquorilactobacillus vini DSM 20605</name>
    <dbReference type="NCBI Taxonomy" id="1133569"/>
    <lineage>
        <taxon>Bacteria</taxon>
        <taxon>Bacillati</taxon>
        <taxon>Bacillota</taxon>
        <taxon>Bacilli</taxon>
        <taxon>Lactobacillales</taxon>
        <taxon>Lactobacillaceae</taxon>
        <taxon>Liquorilactobacillus</taxon>
    </lineage>
</organism>
<evidence type="ECO:0000256" key="6">
    <source>
        <dbReference type="SAM" id="Phobius"/>
    </source>
</evidence>
<feature type="transmembrane region" description="Helical" evidence="6">
    <location>
        <begin position="442"/>
        <end position="469"/>
    </location>
</feature>
<dbReference type="InterPro" id="IPR020846">
    <property type="entry name" value="MFS_dom"/>
</dbReference>
<keyword evidence="2" id="KW-0813">Transport</keyword>
<dbReference type="eggNOG" id="COG2814">
    <property type="taxonomic scope" value="Bacteria"/>
</dbReference>
<evidence type="ECO:0000313" key="9">
    <source>
        <dbReference type="Proteomes" id="UP000051576"/>
    </source>
</evidence>
<evidence type="ECO:0000256" key="4">
    <source>
        <dbReference type="ARBA" id="ARBA00022989"/>
    </source>
</evidence>
<dbReference type="AlphaFoldDB" id="A0A0R2CEA0"/>
<feature type="transmembrane region" description="Helical" evidence="6">
    <location>
        <begin position="222"/>
        <end position="239"/>
    </location>
</feature>
<gene>
    <name evidence="8" type="ORF">FD21_GL001779</name>
</gene>
<feature type="transmembrane region" description="Helical" evidence="6">
    <location>
        <begin position="195"/>
        <end position="216"/>
    </location>
</feature>
<keyword evidence="9" id="KW-1185">Reference proteome</keyword>
<dbReference type="RefSeq" id="WP_010581190.1">
    <property type="nucleotide sequence ID" value="NZ_AHYZ01000167.1"/>
</dbReference>
<proteinExistence type="predicted"/>
<dbReference type="PRINTS" id="PR01036">
    <property type="entry name" value="TCRTETB"/>
</dbReference>
<dbReference type="Gene3D" id="1.20.1250.20">
    <property type="entry name" value="MFS general substrate transporter like domains"/>
    <property type="match status" value="1"/>
</dbReference>
<feature type="transmembrane region" description="Helical" evidence="6">
    <location>
        <begin position="326"/>
        <end position="345"/>
    </location>
</feature>
<feature type="domain" description="Major facilitator superfamily (MFS) profile" evidence="7">
    <location>
        <begin position="10"/>
        <end position="470"/>
    </location>
</feature>
<comment type="subcellular location">
    <subcellularLocation>
        <location evidence="1">Cell membrane</location>
        <topology evidence="1">Multi-pass membrane protein</topology>
    </subcellularLocation>
</comment>
<dbReference type="PANTHER" id="PTHR23501">
    <property type="entry name" value="MAJOR FACILITATOR SUPERFAMILY"/>
    <property type="match status" value="1"/>
</dbReference>
<dbReference type="PANTHER" id="PTHR23501:SF191">
    <property type="entry name" value="VACUOLAR BASIC AMINO ACID TRANSPORTER 4"/>
    <property type="match status" value="1"/>
</dbReference>
<dbReference type="Gene3D" id="1.20.1720.10">
    <property type="entry name" value="Multidrug resistance protein D"/>
    <property type="match status" value="1"/>
</dbReference>
<dbReference type="GO" id="GO:0022857">
    <property type="term" value="F:transmembrane transporter activity"/>
    <property type="evidence" value="ECO:0007669"/>
    <property type="project" value="InterPro"/>
</dbReference>
<feature type="transmembrane region" description="Helical" evidence="6">
    <location>
        <begin position="133"/>
        <end position="155"/>
    </location>
</feature>
<dbReference type="STRING" id="1133569.FD21_GL001779"/>
<feature type="transmembrane region" description="Helical" evidence="6">
    <location>
        <begin position="351"/>
        <end position="374"/>
    </location>
</feature>
<feature type="transmembrane region" description="Helical" evidence="6">
    <location>
        <begin position="260"/>
        <end position="281"/>
    </location>
</feature>
<feature type="transmembrane region" description="Helical" evidence="6">
    <location>
        <begin position="12"/>
        <end position="32"/>
    </location>
</feature>
<dbReference type="PATRIC" id="fig|1133569.4.peg.1924"/>
<dbReference type="InterPro" id="IPR011701">
    <property type="entry name" value="MFS"/>
</dbReference>
<protein>
    <submittedName>
        <fullName evidence="8">Major facilitator superfamily protein</fullName>
    </submittedName>
</protein>
<feature type="transmembrane region" description="Helical" evidence="6">
    <location>
        <begin position="161"/>
        <end position="183"/>
    </location>
</feature>
<evidence type="ECO:0000256" key="1">
    <source>
        <dbReference type="ARBA" id="ARBA00004651"/>
    </source>
</evidence>
<dbReference type="Pfam" id="PF07690">
    <property type="entry name" value="MFS_1"/>
    <property type="match status" value="1"/>
</dbReference>
<dbReference type="GO" id="GO:0005886">
    <property type="term" value="C:plasma membrane"/>
    <property type="evidence" value="ECO:0007669"/>
    <property type="project" value="UniProtKB-SubCell"/>
</dbReference>
<reference evidence="8 9" key="1">
    <citation type="journal article" date="2015" name="Genome Announc.">
        <title>Expanding the biotechnology potential of lactobacilli through comparative genomics of 213 strains and associated genera.</title>
        <authorList>
            <person name="Sun Z."/>
            <person name="Harris H.M."/>
            <person name="McCann A."/>
            <person name="Guo C."/>
            <person name="Argimon S."/>
            <person name="Zhang W."/>
            <person name="Yang X."/>
            <person name="Jeffery I.B."/>
            <person name="Cooney J.C."/>
            <person name="Kagawa T.F."/>
            <person name="Liu W."/>
            <person name="Song Y."/>
            <person name="Salvetti E."/>
            <person name="Wrobel A."/>
            <person name="Rasinkangas P."/>
            <person name="Parkhill J."/>
            <person name="Rea M.C."/>
            <person name="O'Sullivan O."/>
            <person name="Ritari J."/>
            <person name="Douillard F.P."/>
            <person name="Paul Ross R."/>
            <person name="Yang R."/>
            <person name="Briner A.E."/>
            <person name="Felis G.E."/>
            <person name="de Vos W.M."/>
            <person name="Barrangou R."/>
            <person name="Klaenhammer T.R."/>
            <person name="Caufield P.W."/>
            <person name="Cui Y."/>
            <person name="Zhang H."/>
            <person name="O'Toole P.W."/>
        </authorList>
    </citation>
    <scope>NUCLEOTIDE SEQUENCE [LARGE SCALE GENOMIC DNA]</scope>
    <source>
        <strain evidence="8 9">DSM 20605</strain>
    </source>
</reference>
<dbReference type="InterPro" id="IPR036259">
    <property type="entry name" value="MFS_trans_sf"/>
</dbReference>
<evidence type="ECO:0000256" key="2">
    <source>
        <dbReference type="ARBA" id="ARBA00022448"/>
    </source>
</evidence>
<feature type="transmembrane region" description="Helical" evidence="6">
    <location>
        <begin position="293"/>
        <end position="314"/>
    </location>
</feature>
<evidence type="ECO:0000256" key="5">
    <source>
        <dbReference type="ARBA" id="ARBA00023136"/>
    </source>
</evidence>
<keyword evidence="4 6" id="KW-1133">Transmembrane helix</keyword>
<dbReference type="PROSITE" id="PS50850">
    <property type="entry name" value="MFS"/>
    <property type="match status" value="1"/>
</dbReference>
<evidence type="ECO:0000259" key="7">
    <source>
        <dbReference type="PROSITE" id="PS50850"/>
    </source>
</evidence>
<evidence type="ECO:0000256" key="3">
    <source>
        <dbReference type="ARBA" id="ARBA00022692"/>
    </source>
</evidence>
<dbReference type="SUPFAM" id="SSF103473">
    <property type="entry name" value="MFS general substrate transporter"/>
    <property type="match status" value="1"/>
</dbReference>
<keyword evidence="3 6" id="KW-0812">Transmembrane</keyword>
<keyword evidence="5 6" id="KW-0472">Membrane</keyword>
<sequence length="481" mass="52738">MQSKNNRLWIMLAIFVATFMTSVEVTIVTTALPEIIAALHGLKYQSWIMSSYLLTTAISTLIYGKLADTYGRKLLFKLGVVLFTVGSLLSGLAPNIFGLILARSLQGCGAGAVIPLTFTIIADLYSFKERARVLAFTNTAWGLSALIGPLLGGFLVERLSWHWVFFVNVPLGVFVWLVITIFYQDRYQQSANFNFDLVGCCWLAASLTCLLLGIQLLQNQPILGSTVIILAGLGSWHFIRQEKKAAYPLLPLQIFNNQTFNVQIITATILSGVLIGYQVYFPIWLQSIYQANATKAGLVVTSSSVMWLATSLAVGPLLNKFSPRRIALSVIFLQAFSYLSLLFVGSQPNDWIFYLIAAISGGGMGIVITMNIMLSQQLVTKKLIASASALITLGRSLGQTVMTGIYGAVFNTILSLDLPLSLQKNANQVISGRRTGLTNHELAIIINSLLLALHVVFGVVLVLFILVLICNWLDPNHHRLS</sequence>
<feature type="transmembrane region" description="Helical" evidence="6">
    <location>
        <begin position="75"/>
        <end position="94"/>
    </location>
</feature>
<feature type="transmembrane region" description="Helical" evidence="6">
    <location>
        <begin position="100"/>
        <end position="121"/>
    </location>
</feature>